<proteinExistence type="predicted"/>
<dbReference type="PANTHER" id="PTHR37724">
    <property type="entry name" value="OS02G0564300 PROTEIN"/>
    <property type="match status" value="1"/>
</dbReference>
<gene>
    <name evidence="3" type="ORF">F2Q68_00019577</name>
</gene>
<dbReference type="EMBL" id="QGKW02002228">
    <property type="protein sequence ID" value="KAF2539760.1"/>
    <property type="molecule type" value="Genomic_DNA"/>
</dbReference>
<reference evidence="3" key="1">
    <citation type="submission" date="2019-12" db="EMBL/GenBank/DDBJ databases">
        <title>Genome sequencing and annotation of Brassica cretica.</title>
        <authorList>
            <person name="Studholme D.J."/>
            <person name="Sarris P.F."/>
        </authorList>
    </citation>
    <scope>NUCLEOTIDE SEQUENCE</scope>
    <source>
        <strain evidence="3">PFS-001/15</strain>
        <tissue evidence="3">Leaf</tissue>
    </source>
</reference>
<dbReference type="AlphaFoldDB" id="A0A8S9G1P5"/>
<dbReference type="PANTHER" id="PTHR37724:SF1">
    <property type="entry name" value="OS02G0564300 PROTEIN"/>
    <property type="match status" value="1"/>
</dbReference>
<name>A0A8S9G1P5_BRACR</name>
<organism evidence="3 4">
    <name type="scientific">Brassica cretica</name>
    <name type="common">Mustard</name>
    <dbReference type="NCBI Taxonomy" id="69181"/>
    <lineage>
        <taxon>Eukaryota</taxon>
        <taxon>Viridiplantae</taxon>
        <taxon>Streptophyta</taxon>
        <taxon>Embryophyta</taxon>
        <taxon>Tracheophyta</taxon>
        <taxon>Spermatophyta</taxon>
        <taxon>Magnoliopsida</taxon>
        <taxon>eudicotyledons</taxon>
        <taxon>Gunneridae</taxon>
        <taxon>Pentapetalae</taxon>
        <taxon>rosids</taxon>
        <taxon>malvids</taxon>
        <taxon>Brassicales</taxon>
        <taxon>Brassicaceae</taxon>
        <taxon>Brassiceae</taxon>
        <taxon>Brassica</taxon>
    </lineage>
</organism>
<dbReference type="Proteomes" id="UP000712281">
    <property type="component" value="Unassembled WGS sequence"/>
</dbReference>
<comment type="caution">
    <text evidence="3">The sequence shown here is derived from an EMBL/GenBank/DDBJ whole genome shotgun (WGS) entry which is preliminary data.</text>
</comment>
<accession>A0A8S9G1P5</accession>
<protein>
    <submittedName>
        <fullName evidence="3">Uncharacterized protein</fullName>
    </submittedName>
</protein>
<sequence>MYSTILRERSGSIWSLILSRNMGGGPRTFPGGLNKWQWKRMHEKKAREKENKLLDQEKQLYEARIRSEIRAKMLGGNHDSNENTAKSNQSHGPLSPQEHIKSLADRK</sequence>
<evidence type="ECO:0000313" key="4">
    <source>
        <dbReference type="Proteomes" id="UP000712281"/>
    </source>
</evidence>
<feature type="region of interest" description="Disordered" evidence="2">
    <location>
        <begin position="71"/>
        <end position="107"/>
    </location>
</feature>
<evidence type="ECO:0000256" key="1">
    <source>
        <dbReference type="SAM" id="Coils"/>
    </source>
</evidence>
<feature type="compositionally biased region" description="Basic and acidic residues" evidence="2">
    <location>
        <begin position="98"/>
        <end position="107"/>
    </location>
</feature>
<evidence type="ECO:0000256" key="2">
    <source>
        <dbReference type="SAM" id="MobiDB-lite"/>
    </source>
</evidence>
<feature type="compositionally biased region" description="Polar residues" evidence="2">
    <location>
        <begin position="82"/>
        <end position="92"/>
    </location>
</feature>
<keyword evidence="1" id="KW-0175">Coiled coil</keyword>
<feature type="coiled-coil region" evidence="1">
    <location>
        <begin position="39"/>
        <end position="66"/>
    </location>
</feature>
<evidence type="ECO:0000313" key="3">
    <source>
        <dbReference type="EMBL" id="KAF2539760.1"/>
    </source>
</evidence>